<dbReference type="AlphaFoldDB" id="A0A9W8Z0S3"/>
<dbReference type="PANTHER" id="PTHR12224:SF0">
    <property type="entry name" value="BETA-1,4-MANNOSYL-GLYCOPROTEIN 4-BETA-N-ACETYLGLUCOSAMINYLTRANSFERASE"/>
    <property type="match status" value="1"/>
</dbReference>
<dbReference type="GO" id="GO:0006044">
    <property type="term" value="P:N-acetylglucosamine metabolic process"/>
    <property type="evidence" value="ECO:0007669"/>
    <property type="project" value="TreeGrafter"/>
</dbReference>
<dbReference type="GO" id="GO:0003830">
    <property type="term" value="F:beta-1,4-mannosylglycoprotein 4-beta-N-acetylglucosaminyltransferase activity"/>
    <property type="evidence" value="ECO:0007669"/>
    <property type="project" value="InterPro"/>
</dbReference>
<name>A0A9W8Z0S3_9PEZI</name>
<dbReference type="Proteomes" id="UP001140453">
    <property type="component" value="Unassembled WGS sequence"/>
</dbReference>
<evidence type="ECO:0008006" key="3">
    <source>
        <dbReference type="Google" id="ProtNLM"/>
    </source>
</evidence>
<proteinExistence type="predicted"/>
<keyword evidence="2" id="KW-1185">Reference proteome</keyword>
<dbReference type="InterPro" id="IPR006813">
    <property type="entry name" value="Glyco_trans_17"/>
</dbReference>
<protein>
    <recommendedName>
        <fullName evidence="3">Glycosyltransferase family 17 protein</fullName>
    </recommendedName>
</protein>
<dbReference type="EMBL" id="JAPEVB010000002">
    <property type="protein sequence ID" value="KAJ4394235.1"/>
    <property type="molecule type" value="Genomic_DNA"/>
</dbReference>
<sequence length="279" mass="32622">MISADASQPQFAQALCRELGLEVFDKKPVPRPGTGSSKRKVYDLFFIDTELDWMEVRLKSSYDFVDYFVVVEGNKTLQGREKSLMLRDNWDRFSSYHDKIIYHEMEYPVDFKPERSWDLEELQRNALFTQVFPHLTNEQSPTQGDVLLVADVDELVRPEALLVLRACEIPRRLTIHSELYYYSFQYLHRGLDWPHPQATTYQGLSDTILPDELRKEDGERQWGYLASVVRWPEKDDLWNGGWHCSSCFAKVDEVVQKLESFSDVSLIAPNYHDQAMLVV</sequence>
<reference evidence="1" key="1">
    <citation type="submission" date="2022-10" db="EMBL/GenBank/DDBJ databases">
        <title>Tapping the CABI collections for fungal endophytes: first genome assemblies for Collariella, Neodidymelliopsis, Ascochyta clinopodiicola, Didymella pomorum, Didymosphaeria variabile, Neocosmospora piperis and Neocucurbitaria cava.</title>
        <authorList>
            <person name="Hill R."/>
        </authorList>
    </citation>
    <scope>NUCLEOTIDE SEQUENCE</scope>
    <source>
        <strain evidence="1">IMI 355082</strain>
    </source>
</reference>
<accession>A0A9W8Z0S3</accession>
<organism evidence="1 2">
    <name type="scientific">Gnomoniopsis smithogilvyi</name>
    <dbReference type="NCBI Taxonomy" id="1191159"/>
    <lineage>
        <taxon>Eukaryota</taxon>
        <taxon>Fungi</taxon>
        <taxon>Dikarya</taxon>
        <taxon>Ascomycota</taxon>
        <taxon>Pezizomycotina</taxon>
        <taxon>Sordariomycetes</taxon>
        <taxon>Sordariomycetidae</taxon>
        <taxon>Diaporthales</taxon>
        <taxon>Gnomoniaceae</taxon>
        <taxon>Gnomoniopsis</taxon>
    </lineage>
</organism>
<evidence type="ECO:0000313" key="1">
    <source>
        <dbReference type="EMBL" id="KAJ4394235.1"/>
    </source>
</evidence>
<dbReference type="OrthoDB" id="6474464at2759"/>
<dbReference type="Pfam" id="PF04724">
    <property type="entry name" value="Glyco_transf_17"/>
    <property type="match status" value="1"/>
</dbReference>
<evidence type="ECO:0000313" key="2">
    <source>
        <dbReference type="Proteomes" id="UP001140453"/>
    </source>
</evidence>
<dbReference type="GO" id="GO:0016020">
    <property type="term" value="C:membrane"/>
    <property type="evidence" value="ECO:0007669"/>
    <property type="project" value="InterPro"/>
</dbReference>
<comment type="caution">
    <text evidence="1">The sequence shown here is derived from an EMBL/GenBank/DDBJ whole genome shotgun (WGS) entry which is preliminary data.</text>
</comment>
<dbReference type="PANTHER" id="PTHR12224">
    <property type="entry name" value="BETA-1,4-MANNOSYL-GLYCOPROTEIN BETA-1,4-N-ACETYLGLUCOSAMINYL-TRANSFERASE"/>
    <property type="match status" value="1"/>
</dbReference>
<gene>
    <name evidence="1" type="ORF">N0V93_003452</name>
</gene>